<evidence type="ECO:0000256" key="2">
    <source>
        <dbReference type="ARBA" id="ARBA00022833"/>
    </source>
</evidence>
<dbReference type="SMART" id="SM00906">
    <property type="entry name" value="Fungal_trans"/>
    <property type="match status" value="1"/>
</dbReference>
<dbReference type="InterPro" id="IPR052073">
    <property type="entry name" value="Amide_Lactam_Regulators"/>
</dbReference>
<feature type="region of interest" description="Disordered" evidence="7">
    <location>
        <begin position="359"/>
        <end position="417"/>
    </location>
</feature>
<dbReference type="SUPFAM" id="SSF81383">
    <property type="entry name" value="F-box domain"/>
    <property type="match status" value="1"/>
</dbReference>
<evidence type="ECO:0000256" key="7">
    <source>
        <dbReference type="SAM" id="MobiDB-lite"/>
    </source>
</evidence>
<dbReference type="PANTHER" id="PTHR47171:SF1">
    <property type="entry name" value="ZN(II)2CYS6 TRANSCRIPTION FACTOR (EUROFUNG)"/>
    <property type="match status" value="1"/>
</dbReference>
<dbReference type="InterPro" id="IPR036864">
    <property type="entry name" value="Zn2-C6_fun-type_DNA-bd_sf"/>
</dbReference>
<proteinExistence type="predicted"/>
<feature type="compositionally biased region" description="Polar residues" evidence="7">
    <location>
        <begin position="383"/>
        <end position="408"/>
    </location>
</feature>
<dbReference type="InterPro" id="IPR036047">
    <property type="entry name" value="F-box-like_dom_sf"/>
</dbReference>
<dbReference type="SMART" id="SM00066">
    <property type="entry name" value="GAL4"/>
    <property type="match status" value="1"/>
</dbReference>
<feature type="compositionally biased region" description="Basic and acidic residues" evidence="7">
    <location>
        <begin position="359"/>
        <end position="376"/>
    </location>
</feature>
<evidence type="ECO:0000259" key="9">
    <source>
        <dbReference type="PROSITE" id="PS50181"/>
    </source>
</evidence>
<dbReference type="CDD" id="cd09917">
    <property type="entry name" value="F-box_SF"/>
    <property type="match status" value="1"/>
</dbReference>
<dbReference type="RefSeq" id="XP_056480367.1">
    <property type="nucleotide sequence ID" value="XM_056613143.1"/>
</dbReference>
<evidence type="ECO:0000256" key="5">
    <source>
        <dbReference type="ARBA" id="ARBA00023163"/>
    </source>
</evidence>
<reference evidence="10" key="2">
    <citation type="journal article" date="2023" name="IMA Fungus">
        <title>Comparative genomic study of the Penicillium genus elucidates a diverse pangenome and 15 lateral gene transfer events.</title>
        <authorList>
            <person name="Petersen C."/>
            <person name="Sorensen T."/>
            <person name="Nielsen M.R."/>
            <person name="Sondergaard T.E."/>
            <person name="Sorensen J.L."/>
            <person name="Fitzpatrick D.A."/>
            <person name="Frisvad J.C."/>
            <person name="Nielsen K.L."/>
        </authorList>
    </citation>
    <scope>NUCLEOTIDE SEQUENCE</scope>
    <source>
        <strain evidence="10">IBT 30761</strain>
    </source>
</reference>
<comment type="caution">
    <text evidence="10">The sequence shown here is derived from an EMBL/GenBank/DDBJ whole genome shotgun (WGS) entry which is preliminary data.</text>
</comment>
<keyword evidence="2" id="KW-0862">Zinc</keyword>
<dbReference type="InterPro" id="IPR001810">
    <property type="entry name" value="F-box_dom"/>
</dbReference>
<dbReference type="CDD" id="cd12148">
    <property type="entry name" value="fungal_TF_MHR"/>
    <property type="match status" value="1"/>
</dbReference>
<reference evidence="10" key="1">
    <citation type="submission" date="2022-11" db="EMBL/GenBank/DDBJ databases">
        <authorList>
            <person name="Petersen C."/>
        </authorList>
    </citation>
    <scope>NUCLEOTIDE SEQUENCE</scope>
    <source>
        <strain evidence="10">IBT 30761</strain>
    </source>
</reference>
<dbReference type="InterPro" id="IPR001138">
    <property type="entry name" value="Zn2Cys6_DnaBD"/>
</dbReference>
<dbReference type="GO" id="GO:0003677">
    <property type="term" value="F:DNA binding"/>
    <property type="evidence" value="ECO:0007669"/>
    <property type="project" value="UniProtKB-KW"/>
</dbReference>
<dbReference type="PANTHER" id="PTHR47171">
    <property type="entry name" value="FARA-RELATED"/>
    <property type="match status" value="1"/>
</dbReference>
<evidence type="ECO:0000256" key="4">
    <source>
        <dbReference type="ARBA" id="ARBA00023125"/>
    </source>
</evidence>
<dbReference type="PROSITE" id="PS50181">
    <property type="entry name" value="FBOX"/>
    <property type="match status" value="1"/>
</dbReference>
<gene>
    <name evidence="10" type="ORF">N7532_000639</name>
</gene>
<dbReference type="Pfam" id="PF04082">
    <property type="entry name" value="Fungal_trans"/>
    <property type="match status" value="1"/>
</dbReference>
<keyword evidence="11" id="KW-1185">Reference proteome</keyword>
<feature type="domain" description="F-box" evidence="9">
    <location>
        <begin position="23"/>
        <end position="71"/>
    </location>
</feature>
<dbReference type="EMBL" id="JAPQKI010000001">
    <property type="protein sequence ID" value="KAJ5112594.1"/>
    <property type="molecule type" value="Genomic_DNA"/>
</dbReference>
<dbReference type="InterPro" id="IPR007219">
    <property type="entry name" value="XnlR_reg_dom"/>
</dbReference>
<keyword evidence="6" id="KW-0539">Nucleus</keyword>
<dbReference type="SUPFAM" id="SSF57701">
    <property type="entry name" value="Zn2/Cys6 DNA-binding domain"/>
    <property type="match status" value="1"/>
</dbReference>
<dbReference type="GO" id="GO:0008270">
    <property type="term" value="F:zinc ion binding"/>
    <property type="evidence" value="ECO:0007669"/>
    <property type="project" value="InterPro"/>
</dbReference>
<evidence type="ECO:0000256" key="6">
    <source>
        <dbReference type="ARBA" id="ARBA00023242"/>
    </source>
</evidence>
<keyword evidence="4" id="KW-0238">DNA-binding</keyword>
<evidence type="ECO:0000256" key="3">
    <source>
        <dbReference type="ARBA" id="ARBA00023015"/>
    </source>
</evidence>
<dbReference type="GeneID" id="81352122"/>
<evidence type="ECO:0008006" key="12">
    <source>
        <dbReference type="Google" id="ProtNLM"/>
    </source>
</evidence>
<feature type="compositionally biased region" description="Polar residues" evidence="7">
    <location>
        <begin position="443"/>
        <end position="452"/>
    </location>
</feature>
<evidence type="ECO:0000313" key="10">
    <source>
        <dbReference type="EMBL" id="KAJ5112594.1"/>
    </source>
</evidence>
<dbReference type="GO" id="GO:0000981">
    <property type="term" value="F:DNA-binding transcription factor activity, RNA polymerase II-specific"/>
    <property type="evidence" value="ECO:0007669"/>
    <property type="project" value="InterPro"/>
</dbReference>
<organism evidence="10 11">
    <name type="scientific">Penicillium argentinense</name>
    <dbReference type="NCBI Taxonomy" id="1131581"/>
    <lineage>
        <taxon>Eukaryota</taxon>
        <taxon>Fungi</taxon>
        <taxon>Dikarya</taxon>
        <taxon>Ascomycota</taxon>
        <taxon>Pezizomycotina</taxon>
        <taxon>Eurotiomycetes</taxon>
        <taxon>Eurotiomycetidae</taxon>
        <taxon>Eurotiales</taxon>
        <taxon>Aspergillaceae</taxon>
        <taxon>Penicillium</taxon>
    </lineage>
</organism>
<evidence type="ECO:0000256" key="1">
    <source>
        <dbReference type="ARBA" id="ARBA00022723"/>
    </source>
</evidence>
<dbReference type="Gene3D" id="4.10.240.10">
    <property type="entry name" value="Zn(2)-C6 fungal-type DNA-binding domain"/>
    <property type="match status" value="1"/>
</dbReference>
<accession>A0A9W9G5Y5</accession>
<dbReference type="SMART" id="SM00256">
    <property type="entry name" value="FBOX"/>
    <property type="match status" value="1"/>
</dbReference>
<keyword evidence="3" id="KW-0805">Transcription regulation</keyword>
<keyword evidence="5" id="KW-0804">Transcription</keyword>
<feature type="region of interest" description="Disordered" evidence="7">
    <location>
        <begin position="443"/>
        <end position="462"/>
    </location>
</feature>
<evidence type="ECO:0000259" key="8">
    <source>
        <dbReference type="PROSITE" id="PS50048"/>
    </source>
</evidence>
<protein>
    <recommendedName>
        <fullName evidence="12">Zn(2)-C6 fungal-type domain-containing protein</fullName>
    </recommendedName>
</protein>
<keyword evidence="1" id="KW-0479">Metal-binding</keyword>
<feature type="domain" description="Zn(2)-C6 fungal-type" evidence="8">
    <location>
        <begin position="324"/>
        <end position="355"/>
    </location>
</feature>
<dbReference type="GO" id="GO:0006351">
    <property type="term" value="P:DNA-templated transcription"/>
    <property type="evidence" value="ECO:0007669"/>
    <property type="project" value="InterPro"/>
</dbReference>
<dbReference type="Pfam" id="PF00172">
    <property type="entry name" value="Zn_clus"/>
    <property type="match status" value="1"/>
</dbReference>
<dbReference type="AlphaFoldDB" id="A0A9W9G5Y5"/>
<evidence type="ECO:0000313" key="11">
    <source>
        <dbReference type="Proteomes" id="UP001149074"/>
    </source>
</evidence>
<dbReference type="Pfam" id="PF12937">
    <property type="entry name" value="F-box-like"/>
    <property type="match status" value="1"/>
</dbReference>
<dbReference type="PROSITE" id="PS50048">
    <property type="entry name" value="ZN2_CY6_FUNGAL_2"/>
    <property type="match status" value="1"/>
</dbReference>
<dbReference type="Gene3D" id="1.20.1280.50">
    <property type="match status" value="1"/>
</dbReference>
<sequence length="1026" mass="113692">MATNGQLCCQRHDVFGIQEDTTRSKLRALPNELLVEILTHLPIDTLVRTATVSQRFRDAVEHALKPQLVAISRRTDIKLMLLCASPDSVQLRVRCKYLRTSGLSIDTDDMIRSGTTIMHTIYRPEALAPESMPVEPTIGSIIMLVGGDDVVRASMNETAHKGFATRRAILEDYESFVQLRVKLNLVIAAKELFIAPAFIIHDGMIRLDREMLENNREELVWMTSDKSVGLRIQAFEKAVEDDAKQFDLEIQAITPLLPSKSPPASSPFYLVNYIALDCDSLADLRFSNVAFTANPGHVVAMESLRNGSIAIANTPTPVRRTRVACKACNARRVKCDAGDGQPCWHCRMRQIPCKLIDSKRGKYTRKGRDSDRDQHAPRKSRRNNASANEQGSPRNNSHNSQQTASVSPSGGVLRQDPIQSHSNETERLGLGSSQDQTRQLISVPQNSDSGGLQHTRPESRTDDLATLHYVIELSHRPAGGSTEPLTVHHPIPESIADKPGLESSQLEAPVSLQEALTLPEPDILHRLIYTFFEKIHPAYPVFDRENLTRSYSLGQASPLVLQTICLLGLTIGGDDLIRASGFTDRATARKTHFLRAKALYDADYETDRMNLAAVLLLFGFWWAGPDDQKDTCHWVGCAITFAQSLGMHRSYDVTIVNKPSNEIFAETNMTRDKHTSAAFGRPCRIRDEDCDVEELTEEDFEFDIGYDQALIPAQEAYQVSYVLEMIQLAAILGDILIGEYSPRRPPLEKYESGALHHRLVKWESKVPKSLQIKSSEACTKGSFWGCMLQISFQAIKDVSPAEAESDSRARNAADLITRFAEDLLATGMIHSGLIHLVPALFSALSIHTIVICRKDSIQRQLAENKSRQCMLALSVIAKSWPVRIWISKAFVNLMKRLTGQGQNLNGPIVNVSSSILTTPYNGSSLKQTEQWNMASERSQNITNQAAPNMLEPSSHCTCNNGANSGGLHAQGCLWQAPDQFIHDSLWVGYLDNALDVDLSLHDGGGFTQYMSFEGTGLGGQSAVGDV</sequence>
<dbReference type="Proteomes" id="UP001149074">
    <property type="component" value="Unassembled WGS sequence"/>
</dbReference>
<name>A0A9W9G5Y5_9EURO</name>
<dbReference type="OrthoDB" id="5121955at2759"/>